<dbReference type="AlphaFoldDB" id="A0A1A8WKQ0"/>
<organism evidence="1 2">
    <name type="scientific">Plasmodium malariae</name>
    <dbReference type="NCBI Taxonomy" id="5858"/>
    <lineage>
        <taxon>Eukaryota</taxon>
        <taxon>Sar</taxon>
        <taxon>Alveolata</taxon>
        <taxon>Apicomplexa</taxon>
        <taxon>Aconoidasida</taxon>
        <taxon>Haemosporida</taxon>
        <taxon>Plasmodiidae</taxon>
        <taxon>Plasmodium</taxon>
        <taxon>Plasmodium (Plasmodium)</taxon>
    </lineage>
</organism>
<name>A0A1A8WKQ0_PLAMA</name>
<gene>
    <name evidence="1" type="ORF">PMALA_037040</name>
</gene>
<proteinExistence type="predicted"/>
<dbReference type="VEuPathDB" id="PlasmoDB:PmUG01_08030300"/>
<sequence>MIECFNAIYEDDESLIDDDCFTNNGKLNKLNDFFFNRYLFINFKKIIFYISQKRCLSFKFLEQNKICEQVGGKKIKYRRREKNRKELYKTVMYATKRNINEAFFFNLDRGKENINNPYFNKYEYYVKIKNLQKKKREFYNPLQWRVMYKNAYIVGHINKSFFNNKIERKVRKLYLNIYILNEDVSTLLQNILRMKKNLFYTNYKVISLENWKALNLPFLIFLLKYNKKKLNKFQVILLIFNSHYEYNKWKSVKITCRQQQLYLFTYANDSKNCEKTKEHNFFFCLFWCTIFKKYISYIVEGVNILKDIKKGMLIRGYHFANAFLKINEFICILCCHNIQDQKIKKIKKEKCAFLHILKQIFFKRINSKKELKCKNLDKGKYDVYNVDMCLMIYKWNGSHNFYRWLD</sequence>
<reference evidence="2" key="1">
    <citation type="submission" date="2016-05" db="EMBL/GenBank/DDBJ databases">
        <authorList>
            <person name="Naeem Raeece"/>
        </authorList>
    </citation>
    <scope>NUCLEOTIDE SEQUENCE [LARGE SCALE GENOMIC DNA]</scope>
</reference>
<protein>
    <submittedName>
        <fullName evidence="1">Uncharacterized protein</fullName>
    </submittedName>
</protein>
<dbReference type="Proteomes" id="UP000078597">
    <property type="component" value="Unassembled WGS sequence"/>
</dbReference>
<evidence type="ECO:0000313" key="2">
    <source>
        <dbReference type="Proteomes" id="UP000078597"/>
    </source>
</evidence>
<evidence type="ECO:0000313" key="1">
    <source>
        <dbReference type="EMBL" id="SBS92715.1"/>
    </source>
</evidence>
<dbReference type="EMBL" id="FLQW01002224">
    <property type="protein sequence ID" value="SBS92715.1"/>
    <property type="molecule type" value="Genomic_DNA"/>
</dbReference>
<feature type="non-terminal residue" evidence="1">
    <location>
        <position position="406"/>
    </location>
</feature>
<accession>A0A1A8WKQ0</accession>